<dbReference type="CDD" id="cd19094">
    <property type="entry name" value="AKR_Tas-like"/>
    <property type="match status" value="1"/>
</dbReference>
<dbReference type="OrthoDB" id="2310150at2759"/>
<proteinExistence type="predicted"/>
<dbReference type="PANTHER" id="PTHR43364:SF17">
    <property type="entry name" value="ALDO KETO REDUCTASE"/>
    <property type="match status" value="1"/>
</dbReference>
<name>A0A1Y1HN40_KLENI</name>
<protein>
    <submittedName>
        <fullName evidence="2">Aldo keto reductase</fullName>
    </submittedName>
</protein>
<feature type="domain" description="NADP-dependent oxidoreductase" evidence="1">
    <location>
        <begin position="5"/>
        <end position="336"/>
    </location>
</feature>
<dbReference type="Gene3D" id="3.20.20.100">
    <property type="entry name" value="NADP-dependent oxidoreductase domain"/>
    <property type="match status" value="1"/>
</dbReference>
<dbReference type="SUPFAM" id="SSF51430">
    <property type="entry name" value="NAD(P)-linked oxidoreductase"/>
    <property type="match status" value="1"/>
</dbReference>
<dbReference type="STRING" id="105231.A0A1Y1HN40"/>
<evidence type="ECO:0000259" key="1">
    <source>
        <dbReference type="Pfam" id="PF00248"/>
    </source>
</evidence>
<dbReference type="InterPro" id="IPR036812">
    <property type="entry name" value="NAD(P)_OxRdtase_dom_sf"/>
</dbReference>
<reference evidence="2 3" key="1">
    <citation type="journal article" date="2014" name="Nat. Commun.">
        <title>Klebsormidium flaccidum genome reveals primary factors for plant terrestrial adaptation.</title>
        <authorList>
            <person name="Hori K."/>
            <person name="Maruyama F."/>
            <person name="Fujisawa T."/>
            <person name="Togashi T."/>
            <person name="Yamamoto N."/>
            <person name="Seo M."/>
            <person name="Sato S."/>
            <person name="Yamada T."/>
            <person name="Mori H."/>
            <person name="Tajima N."/>
            <person name="Moriyama T."/>
            <person name="Ikeuchi M."/>
            <person name="Watanabe M."/>
            <person name="Wada H."/>
            <person name="Kobayashi K."/>
            <person name="Saito M."/>
            <person name="Masuda T."/>
            <person name="Sasaki-Sekimoto Y."/>
            <person name="Mashiguchi K."/>
            <person name="Awai K."/>
            <person name="Shimojima M."/>
            <person name="Masuda S."/>
            <person name="Iwai M."/>
            <person name="Nobusawa T."/>
            <person name="Narise T."/>
            <person name="Kondo S."/>
            <person name="Saito H."/>
            <person name="Sato R."/>
            <person name="Murakawa M."/>
            <person name="Ihara Y."/>
            <person name="Oshima-Yamada Y."/>
            <person name="Ohtaka K."/>
            <person name="Satoh M."/>
            <person name="Sonobe K."/>
            <person name="Ishii M."/>
            <person name="Ohtani R."/>
            <person name="Kanamori-Sato M."/>
            <person name="Honoki R."/>
            <person name="Miyazaki D."/>
            <person name="Mochizuki H."/>
            <person name="Umetsu J."/>
            <person name="Higashi K."/>
            <person name="Shibata D."/>
            <person name="Kamiya Y."/>
            <person name="Sato N."/>
            <person name="Nakamura Y."/>
            <person name="Tabata S."/>
            <person name="Ida S."/>
            <person name="Kurokawa K."/>
            <person name="Ohta H."/>
        </authorList>
    </citation>
    <scope>NUCLEOTIDE SEQUENCE [LARGE SCALE GENOMIC DNA]</scope>
    <source>
        <strain evidence="2 3">NIES-2285</strain>
    </source>
</reference>
<organism evidence="2 3">
    <name type="scientific">Klebsormidium nitens</name>
    <name type="common">Green alga</name>
    <name type="synonym">Ulothrix nitens</name>
    <dbReference type="NCBI Taxonomy" id="105231"/>
    <lineage>
        <taxon>Eukaryota</taxon>
        <taxon>Viridiplantae</taxon>
        <taxon>Streptophyta</taxon>
        <taxon>Klebsormidiophyceae</taxon>
        <taxon>Klebsormidiales</taxon>
        <taxon>Klebsormidiaceae</taxon>
        <taxon>Klebsormidium</taxon>
    </lineage>
</organism>
<dbReference type="AlphaFoldDB" id="A0A1Y1HN40"/>
<accession>A0A1Y1HN40</accession>
<dbReference type="EMBL" id="DF236965">
    <property type="protein sequence ID" value="GAQ78599.1"/>
    <property type="molecule type" value="Genomic_DNA"/>
</dbReference>
<dbReference type="Proteomes" id="UP000054558">
    <property type="component" value="Unassembled WGS sequence"/>
</dbReference>
<sequence>MVSEVCLGTMTFGEQNTEAEAHEILDAAFAAGINFIDTAEIYPTPPRAETAGRTEEYIGTWLEKQDRSKVILATKVSGYGKDSYLPGKRKDPPTDEKADARLDAANIEAALNASLRRLRTSYVDLYQLHWPDRYVPLFGPSVYDVKSERPSVPFEETVAALGKLIKEKKIRYWGVCNETPFGVCELVRACDKLGVPRPVTIQNQFSLLSRSYETSLAELASPAHYNMALLPWSPLGRGILTGKYLNGARPEGARLSLFDIPFNRKYLEDKIDQIVAQYVELAKELKITPAQLALAWVKSRWYVGSTIIGATKTTHLKENVEAFDIELPEEALKKIDFIHMQNKDPIATV</sequence>
<evidence type="ECO:0000313" key="3">
    <source>
        <dbReference type="Proteomes" id="UP000054558"/>
    </source>
</evidence>
<evidence type="ECO:0000313" key="2">
    <source>
        <dbReference type="EMBL" id="GAQ78599.1"/>
    </source>
</evidence>
<dbReference type="InterPro" id="IPR050523">
    <property type="entry name" value="AKR_Detox_Biosynth"/>
</dbReference>
<keyword evidence="3" id="KW-1185">Reference proteome</keyword>
<dbReference type="OMA" id="NSNFPAW"/>
<gene>
    <name evidence="2" type="ORF">KFL_000160020</name>
</gene>
<dbReference type="PANTHER" id="PTHR43364">
    <property type="entry name" value="NADH-SPECIFIC METHYLGLYOXAL REDUCTASE-RELATED"/>
    <property type="match status" value="1"/>
</dbReference>
<dbReference type="Pfam" id="PF00248">
    <property type="entry name" value="Aldo_ket_red"/>
    <property type="match status" value="1"/>
</dbReference>
<dbReference type="InterPro" id="IPR023210">
    <property type="entry name" value="NADP_OxRdtase_dom"/>
</dbReference>